<organism evidence="1 2">
    <name type="scientific">Aphis craccivora</name>
    <name type="common">Cowpea aphid</name>
    <dbReference type="NCBI Taxonomy" id="307492"/>
    <lineage>
        <taxon>Eukaryota</taxon>
        <taxon>Metazoa</taxon>
        <taxon>Ecdysozoa</taxon>
        <taxon>Arthropoda</taxon>
        <taxon>Hexapoda</taxon>
        <taxon>Insecta</taxon>
        <taxon>Pterygota</taxon>
        <taxon>Neoptera</taxon>
        <taxon>Paraneoptera</taxon>
        <taxon>Hemiptera</taxon>
        <taxon>Sternorrhyncha</taxon>
        <taxon>Aphidomorpha</taxon>
        <taxon>Aphidoidea</taxon>
        <taxon>Aphididae</taxon>
        <taxon>Aphidini</taxon>
        <taxon>Aphis</taxon>
        <taxon>Aphis</taxon>
    </lineage>
</organism>
<dbReference type="CDD" id="cd02257">
    <property type="entry name" value="Peptidase_C19"/>
    <property type="match status" value="1"/>
</dbReference>
<dbReference type="OrthoDB" id="10055366at2759"/>
<evidence type="ECO:0000313" key="2">
    <source>
        <dbReference type="Proteomes" id="UP000478052"/>
    </source>
</evidence>
<dbReference type="SUPFAM" id="SSF54001">
    <property type="entry name" value="Cysteine proteinases"/>
    <property type="match status" value="1"/>
</dbReference>
<name>A0A6G0VR76_APHCR</name>
<comment type="caution">
    <text evidence="1">The sequence shown here is derived from an EMBL/GenBank/DDBJ whole genome shotgun (WGS) entry which is preliminary data.</text>
</comment>
<proteinExistence type="predicted"/>
<feature type="non-terminal residue" evidence="1">
    <location>
        <position position="1"/>
    </location>
</feature>
<reference evidence="1 2" key="1">
    <citation type="submission" date="2019-08" db="EMBL/GenBank/DDBJ databases">
        <title>Whole genome of Aphis craccivora.</title>
        <authorList>
            <person name="Voronova N.V."/>
            <person name="Shulinski R.S."/>
            <person name="Bandarenka Y.V."/>
            <person name="Zhorov D.G."/>
            <person name="Warner D."/>
        </authorList>
    </citation>
    <scope>NUCLEOTIDE SEQUENCE [LARGE SCALE GENOMIC DNA]</scope>
    <source>
        <strain evidence="1">180601</strain>
        <tissue evidence="1">Whole Body</tissue>
    </source>
</reference>
<dbReference type="EMBL" id="VUJU01013983">
    <property type="protein sequence ID" value="KAF0703229.1"/>
    <property type="molecule type" value="Genomic_DNA"/>
</dbReference>
<evidence type="ECO:0000313" key="1">
    <source>
        <dbReference type="EMBL" id="KAF0703229.1"/>
    </source>
</evidence>
<dbReference type="Proteomes" id="UP000478052">
    <property type="component" value="Unassembled WGS sequence"/>
</dbReference>
<protein>
    <submittedName>
        <fullName evidence="1">Uncharacterized protein</fullName>
    </submittedName>
</protein>
<dbReference type="InterPro" id="IPR038765">
    <property type="entry name" value="Papain-like_cys_pep_sf"/>
</dbReference>
<sequence length="526" mass="60244">ALNETDGLNNNELPTECENAKNYLKQKIATHSIDINEVEERDTATDVLRDDLENKNCEIINTITIFDEIKQIYIYCEESSRLNSNSTGDHDNMQYSPILAKKLLDFSKLIPCWSAVMVPIFGYGNITETSATSESLFKDLKSVIFKHKTLPLRLDDFFITHVNSIIGLMNLIAPTYVEHPDPKKNNEGKESQTKVTSEKCPDEEIIENWKGLGQLKKCKKQSTYVDKDPTILYYNDNSRTKSSVIGILKNGSIAELKSIHLDNVNISVVNTCAFDSFTQIWFCAYIDSTIYAEYVGKNSKNIFMTLVSNTVRDGVNAQTYKKRAMLLKQIFEESACKLQPDGSVVLDTSCTGQFILKKLFNNFPSIVGTMVCHVCLNTSCREEIIVIINLPTDDLIFLQDIMENYNFLPSNCENCSINMTQSLDFKEHLIIEPVVPLTKQRKVEKHLDLNIQLKDIPNILKIRNEFYYLRGLVNFIPPISNTIDAIGHYIAYCYREVNNTWEKYDDFQPKIKTVRPTTETQNYKYN</sequence>
<gene>
    <name evidence="1" type="ORF">FWK35_00037423</name>
</gene>
<keyword evidence="2" id="KW-1185">Reference proteome</keyword>
<accession>A0A6G0VR76</accession>
<dbReference type="AlphaFoldDB" id="A0A6G0VR76"/>